<evidence type="ECO:0000256" key="6">
    <source>
        <dbReference type="ARBA" id="ARBA00031702"/>
    </source>
</evidence>
<evidence type="ECO:0000256" key="3">
    <source>
        <dbReference type="ARBA" id="ARBA00013109"/>
    </source>
</evidence>
<organism evidence="10">
    <name type="scientific">marine metagenome</name>
    <dbReference type="NCBI Taxonomy" id="408172"/>
    <lineage>
        <taxon>unclassified sequences</taxon>
        <taxon>metagenomes</taxon>
        <taxon>ecological metagenomes</taxon>
    </lineage>
</organism>
<evidence type="ECO:0000256" key="7">
    <source>
        <dbReference type="ARBA" id="ARBA00032649"/>
    </source>
</evidence>
<evidence type="ECO:0000256" key="2">
    <source>
        <dbReference type="ARBA" id="ARBA00008133"/>
    </source>
</evidence>
<comment type="similarity">
    <text evidence="2">Belongs to the uroporphyrinogen-III synthase family.</text>
</comment>
<comment type="catalytic activity">
    <reaction evidence="8">
        <text>hydroxymethylbilane = uroporphyrinogen III + H2O</text>
        <dbReference type="Rhea" id="RHEA:18965"/>
        <dbReference type="ChEBI" id="CHEBI:15377"/>
        <dbReference type="ChEBI" id="CHEBI:57308"/>
        <dbReference type="ChEBI" id="CHEBI:57845"/>
        <dbReference type="EC" id="4.2.1.75"/>
    </reaction>
</comment>
<dbReference type="PANTHER" id="PTHR38042">
    <property type="entry name" value="UROPORPHYRINOGEN-III SYNTHASE, CHLOROPLASTIC"/>
    <property type="match status" value="1"/>
</dbReference>
<comment type="pathway">
    <text evidence="1">Porphyrin-containing compound metabolism; protoporphyrin-IX biosynthesis; coproporphyrinogen-III from 5-aminolevulinate: step 3/4.</text>
</comment>
<dbReference type="PANTHER" id="PTHR38042:SF1">
    <property type="entry name" value="UROPORPHYRINOGEN-III SYNTHASE, CHLOROPLASTIC"/>
    <property type="match status" value="1"/>
</dbReference>
<keyword evidence="5" id="KW-0627">Porphyrin biosynthesis</keyword>
<protein>
    <recommendedName>
        <fullName evidence="3">uroporphyrinogen-III synthase</fullName>
        <ecNumber evidence="3">4.2.1.75</ecNumber>
    </recommendedName>
    <alternativeName>
        <fullName evidence="7">Hydroxymethylbilane hydrolyase [cyclizing]</fullName>
    </alternativeName>
    <alternativeName>
        <fullName evidence="6">Uroporphyrinogen-III cosynthase</fullName>
    </alternativeName>
</protein>
<dbReference type="EC" id="4.2.1.75" evidence="3"/>
<feature type="non-terminal residue" evidence="10">
    <location>
        <position position="1"/>
    </location>
</feature>
<keyword evidence="4" id="KW-0456">Lyase</keyword>
<dbReference type="EMBL" id="UINC01000875">
    <property type="protein sequence ID" value="SUZ62511.1"/>
    <property type="molecule type" value="Genomic_DNA"/>
</dbReference>
<dbReference type="SUPFAM" id="SSF69618">
    <property type="entry name" value="HemD-like"/>
    <property type="match status" value="1"/>
</dbReference>
<evidence type="ECO:0000313" key="10">
    <source>
        <dbReference type="EMBL" id="SUZ62511.1"/>
    </source>
</evidence>
<evidence type="ECO:0000256" key="5">
    <source>
        <dbReference type="ARBA" id="ARBA00023244"/>
    </source>
</evidence>
<gene>
    <name evidence="10" type="ORF">METZ01_LOCUS15365</name>
</gene>
<evidence type="ECO:0000256" key="8">
    <source>
        <dbReference type="ARBA" id="ARBA00048617"/>
    </source>
</evidence>
<evidence type="ECO:0000256" key="1">
    <source>
        <dbReference type="ARBA" id="ARBA00004772"/>
    </source>
</evidence>
<evidence type="ECO:0000256" key="4">
    <source>
        <dbReference type="ARBA" id="ARBA00023239"/>
    </source>
</evidence>
<feature type="domain" description="Tetrapyrrole biosynthesis uroporphyrinogen III synthase" evidence="9">
    <location>
        <begin position="1"/>
        <end position="206"/>
    </location>
</feature>
<dbReference type="GO" id="GO:0006780">
    <property type="term" value="P:uroporphyrinogen III biosynthetic process"/>
    <property type="evidence" value="ECO:0007669"/>
    <property type="project" value="InterPro"/>
</dbReference>
<sequence>VVLLPMVAIVDPTDGGASLAAAAARLGDYDRIVVTSPNGARRLLDIAGNLPVADWPPVAAIGPATAGPLQAAGVPVDLVPGEAVAESLLNALPDPPDDGRRLLLVRAESAREVLPAGLVAAGWDLEVVAAYRNVEPAVEGPALAEARTAEAVTFTAASAVRRYHDLAGSPRPVDALCIGPVSGGLARNLGFRVAEANPHSVSGLVEAACRWARS</sequence>
<reference evidence="10" key="1">
    <citation type="submission" date="2018-05" db="EMBL/GenBank/DDBJ databases">
        <authorList>
            <person name="Lanie J.A."/>
            <person name="Ng W.-L."/>
            <person name="Kazmierczak K.M."/>
            <person name="Andrzejewski T.M."/>
            <person name="Davidsen T.M."/>
            <person name="Wayne K.J."/>
            <person name="Tettelin H."/>
            <person name="Glass J.I."/>
            <person name="Rusch D."/>
            <person name="Podicherti R."/>
            <person name="Tsui H.-C.T."/>
            <person name="Winkler M.E."/>
        </authorList>
    </citation>
    <scope>NUCLEOTIDE SEQUENCE</scope>
</reference>
<accession>A0A381P6D9</accession>
<evidence type="ECO:0000259" key="9">
    <source>
        <dbReference type="Pfam" id="PF02602"/>
    </source>
</evidence>
<dbReference type="Gene3D" id="3.40.50.10090">
    <property type="match status" value="2"/>
</dbReference>
<dbReference type="Pfam" id="PF02602">
    <property type="entry name" value="HEM4"/>
    <property type="match status" value="1"/>
</dbReference>
<proteinExistence type="inferred from homology"/>
<dbReference type="AlphaFoldDB" id="A0A381P6D9"/>
<dbReference type="InterPro" id="IPR036108">
    <property type="entry name" value="4pyrrol_syn_uPrphyn_synt_sf"/>
</dbReference>
<dbReference type="GO" id="GO:0004852">
    <property type="term" value="F:uroporphyrinogen-III synthase activity"/>
    <property type="evidence" value="ECO:0007669"/>
    <property type="project" value="UniProtKB-EC"/>
</dbReference>
<dbReference type="CDD" id="cd06578">
    <property type="entry name" value="HemD"/>
    <property type="match status" value="1"/>
</dbReference>
<name>A0A381P6D9_9ZZZZ</name>
<dbReference type="InterPro" id="IPR003754">
    <property type="entry name" value="4pyrrol_synth_uPrphyn_synth"/>
</dbReference>
<dbReference type="InterPro" id="IPR039793">
    <property type="entry name" value="UROS/Hem4"/>
</dbReference>